<evidence type="ECO:0000313" key="2">
    <source>
        <dbReference type="EMBL" id="RJE87830.1"/>
    </source>
</evidence>
<dbReference type="Gene3D" id="3.40.50.2000">
    <property type="entry name" value="Glycogen Phosphorylase B"/>
    <property type="match status" value="2"/>
</dbReference>
<dbReference type="Proteomes" id="UP000284202">
    <property type="component" value="Unassembled WGS sequence"/>
</dbReference>
<keyword evidence="3" id="KW-1185">Reference proteome</keyword>
<sequence>MCNDHDLPVAVSPQASKRLQAEIAHIIDIYRVLYPARNLSFVISEGDNPTRGEPSIHEGQPIFRPSDLGAGYLGRVECPGPDRNAPVVTIRVSIPREPSPDEVRHQDPDWRPVRPLGALYAAAPILYEDIRYRAEMRRKRLAGKRHQCISLPFSRGSTLLPAAVEPDSGKAPAILIGMHWLEVGGAEKLGLDSIHWALEAGLRVFVVAGVPSLQRLASKLPDRPDVTFIRLDRYLPDDQWPRYVENLIRAENIRVVHNHHCRQLYDALPQIRVKTPWVKTIDSTHVVEYADGGFPRISGVWSNYIDIHHVISRQLADYYRDRFQILHNVVLGRMLDPRGDQKALRPISMQTAQKSLHITFIGRMYYQKRPIVLVEILRSLAGWAKKADIDLRATIVGEGPYLGPLTQLLRRFGLLDRVALEAADCNVPALLDRSDILLLPSNNEGLALVCYEAVEHGCIPISTDVGAQNEIIPEDLLLPLSPRETVSACAGIVERLWRDKDFLDRQKAALRAAWTRLSADPTAKEVLMPHYRDAAGTVGKG</sequence>
<dbReference type="EMBL" id="QZCG01000002">
    <property type="protein sequence ID" value="RJE87830.1"/>
    <property type="molecule type" value="Genomic_DNA"/>
</dbReference>
<dbReference type="RefSeq" id="WP_119745673.1">
    <property type="nucleotide sequence ID" value="NZ_QZCG01000002.1"/>
</dbReference>
<proteinExistence type="predicted"/>
<name>A0A418T3Y2_9RHOB</name>
<dbReference type="PANTHER" id="PTHR12526:SF630">
    <property type="entry name" value="GLYCOSYLTRANSFERASE"/>
    <property type="match status" value="1"/>
</dbReference>
<organism evidence="2 3">
    <name type="scientific">Paracoccus onubensis</name>
    <dbReference type="NCBI Taxonomy" id="1675788"/>
    <lineage>
        <taxon>Bacteria</taxon>
        <taxon>Pseudomonadati</taxon>
        <taxon>Pseudomonadota</taxon>
        <taxon>Alphaproteobacteria</taxon>
        <taxon>Rhodobacterales</taxon>
        <taxon>Paracoccaceae</taxon>
        <taxon>Paracoccus</taxon>
    </lineage>
</organism>
<keyword evidence="2" id="KW-0808">Transferase</keyword>
<dbReference type="SUPFAM" id="SSF53756">
    <property type="entry name" value="UDP-Glycosyltransferase/glycogen phosphorylase"/>
    <property type="match status" value="1"/>
</dbReference>
<accession>A0A418T3Y2</accession>
<dbReference type="OrthoDB" id="9807414at2"/>
<dbReference type="PANTHER" id="PTHR12526">
    <property type="entry name" value="GLYCOSYLTRANSFERASE"/>
    <property type="match status" value="1"/>
</dbReference>
<reference evidence="3" key="1">
    <citation type="submission" date="2018-09" db="EMBL/GenBank/DDBJ databases">
        <title>Acidovorax cavernicola nov. sp. isolated from Gruta de las Maravillas (Aracena, Spain).</title>
        <authorList>
            <person name="Jurado V."/>
            <person name="Gutierrez-Patricio S."/>
            <person name="Gonzalez-Pimentel J.L."/>
            <person name="Miller A.Z."/>
            <person name="Laiz L."/>
            <person name="Saiz-Jimenez C."/>
        </authorList>
    </citation>
    <scope>NUCLEOTIDE SEQUENCE [LARGE SCALE GENOMIC DNA]</scope>
    <source>
        <strain evidence="3">1011MAR3C25</strain>
    </source>
</reference>
<dbReference type="AlphaFoldDB" id="A0A418T3Y2"/>
<dbReference type="GO" id="GO:0016757">
    <property type="term" value="F:glycosyltransferase activity"/>
    <property type="evidence" value="ECO:0007669"/>
    <property type="project" value="InterPro"/>
</dbReference>
<gene>
    <name evidence="2" type="ORF">D3P04_02570</name>
</gene>
<evidence type="ECO:0000259" key="1">
    <source>
        <dbReference type="Pfam" id="PF00534"/>
    </source>
</evidence>
<dbReference type="Pfam" id="PF00534">
    <property type="entry name" value="Glycos_transf_1"/>
    <property type="match status" value="1"/>
</dbReference>
<evidence type="ECO:0000313" key="3">
    <source>
        <dbReference type="Proteomes" id="UP000284202"/>
    </source>
</evidence>
<comment type="caution">
    <text evidence="2">The sequence shown here is derived from an EMBL/GenBank/DDBJ whole genome shotgun (WGS) entry which is preliminary data.</text>
</comment>
<feature type="domain" description="Glycosyl transferase family 1" evidence="1">
    <location>
        <begin position="353"/>
        <end position="475"/>
    </location>
</feature>
<dbReference type="InterPro" id="IPR001296">
    <property type="entry name" value="Glyco_trans_1"/>
</dbReference>
<protein>
    <submittedName>
        <fullName evidence="2">Glycosyltransferase</fullName>
    </submittedName>
</protein>